<proteinExistence type="predicted"/>
<reference evidence="2 3" key="1">
    <citation type="submission" date="2019-08" db="EMBL/GenBank/DDBJ databases">
        <title>The genome of the soybean aphid Biotype 1, its phylome, world population structure and adaptation to the North American continent.</title>
        <authorList>
            <person name="Giordano R."/>
            <person name="Donthu R.K."/>
            <person name="Hernandez A.G."/>
            <person name="Wright C.L."/>
            <person name="Zimin A.V."/>
        </authorList>
    </citation>
    <scope>NUCLEOTIDE SEQUENCE [LARGE SCALE GENOMIC DNA]</scope>
    <source>
        <tissue evidence="2">Whole aphids</tissue>
    </source>
</reference>
<accession>A0A6G0TUC5</accession>
<evidence type="ECO:0000313" key="3">
    <source>
        <dbReference type="Proteomes" id="UP000475862"/>
    </source>
</evidence>
<evidence type="ECO:0000256" key="1">
    <source>
        <dbReference type="SAM" id="MobiDB-lite"/>
    </source>
</evidence>
<dbReference type="AlphaFoldDB" id="A0A6G0TUC5"/>
<feature type="compositionally biased region" description="Polar residues" evidence="1">
    <location>
        <begin position="188"/>
        <end position="197"/>
    </location>
</feature>
<comment type="caution">
    <text evidence="2">The sequence shown here is derived from an EMBL/GenBank/DDBJ whole genome shotgun (WGS) entry which is preliminary data.</text>
</comment>
<protein>
    <submittedName>
        <fullName evidence="2">Uncharacterized protein</fullName>
    </submittedName>
</protein>
<feature type="region of interest" description="Disordered" evidence="1">
    <location>
        <begin position="185"/>
        <end position="204"/>
    </location>
</feature>
<evidence type="ECO:0000313" key="2">
    <source>
        <dbReference type="EMBL" id="KAE9537866.1"/>
    </source>
</evidence>
<sequence length="204" mass="23152">MNVTYLSSFSYIFRPKASTPKNNSVPFLLRMSKSWAIFKYSIMASSRIMPLCSCHHVVMLDSHSSPIKLLLTIYRCGNKRSLVRKPAYEASNTDVSDGQIIYLIDTKFLYYGLKLDSLIQVISPLLSVYCRPKNHTSLKPMVFTTWSNSCLPVVVCWIANSSSASIVFFRTPSCCGSSENTTRRYRQQQHSQTSSGLHNRVRTV</sequence>
<gene>
    <name evidence="2" type="ORF">AGLY_005838</name>
</gene>
<keyword evidence="3" id="KW-1185">Reference proteome</keyword>
<organism evidence="2 3">
    <name type="scientific">Aphis glycines</name>
    <name type="common">Soybean aphid</name>
    <dbReference type="NCBI Taxonomy" id="307491"/>
    <lineage>
        <taxon>Eukaryota</taxon>
        <taxon>Metazoa</taxon>
        <taxon>Ecdysozoa</taxon>
        <taxon>Arthropoda</taxon>
        <taxon>Hexapoda</taxon>
        <taxon>Insecta</taxon>
        <taxon>Pterygota</taxon>
        <taxon>Neoptera</taxon>
        <taxon>Paraneoptera</taxon>
        <taxon>Hemiptera</taxon>
        <taxon>Sternorrhyncha</taxon>
        <taxon>Aphidomorpha</taxon>
        <taxon>Aphidoidea</taxon>
        <taxon>Aphididae</taxon>
        <taxon>Aphidini</taxon>
        <taxon>Aphis</taxon>
        <taxon>Aphis</taxon>
    </lineage>
</organism>
<dbReference type="EMBL" id="VYZN01000017">
    <property type="protein sequence ID" value="KAE9537866.1"/>
    <property type="molecule type" value="Genomic_DNA"/>
</dbReference>
<dbReference type="Proteomes" id="UP000475862">
    <property type="component" value="Unassembled WGS sequence"/>
</dbReference>
<name>A0A6G0TUC5_APHGL</name>